<evidence type="ECO:0000313" key="3">
    <source>
        <dbReference type="Proteomes" id="UP000285794"/>
    </source>
</evidence>
<comment type="caution">
    <text evidence="2">The sequence shown here is derived from an EMBL/GenBank/DDBJ whole genome shotgun (WGS) entry which is preliminary data.</text>
</comment>
<dbReference type="AlphaFoldDB" id="A0A425XXF1"/>
<accession>A0A425XXF1</accession>
<dbReference type="EMBL" id="QQWG01000021">
    <property type="protein sequence ID" value="RRG19353.1"/>
    <property type="molecule type" value="Genomic_DNA"/>
</dbReference>
<proteinExistence type="predicted"/>
<feature type="signal peptide" evidence="1">
    <location>
        <begin position="1"/>
        <end position="22"/>
    </location>
</feature>
<protein>
    <submittedName>
        <fullName evidence="2">Uncharacterized protein</fullName>
    </submittedName>
</protein>
<evidence type="ECO:0000256" key="1">
    <source>
        <dbReference type="SAM" id="SignalP"/>
    </source>
</evidence>
<keyword evidence="3" id="KW-1185">Reference proteome</keyword>
<feature type="chain" id="PRO_5019428442" evidence="1">
    <location>
        <begin position="23"/>
        <end position="274"/>
    </location>
</feature>
<dbReference type="Proteomes" id="UP000285794">
    <property type="component" value="Unassembled WGS sequence"/>
</dbReference>
<evidence type="ECO:0000313" key="2">
    <source>
        <dbReference type="EMBL" id="RRG19353.1"/>
    </source>
</evidence>
<name>A0A425XXF1_9BACT</name>
<reference evidence="2 3" key="1">
    <citation type="submission" date="2018-07" db="EMBL/GenBank/DDBJ databases">
        <title>Draft genome sequence of Ancylomarina sp. M1P.</title>
        <authorList>
            <person name="Yadav S."/>
            <person name="Villanueva L."/>
            <person name="Damste J.S.S."/>
        </authorList>
    </citation>
    <scope>NUCLEOTIDE SEQUENCE [LARGE SCALE GENOMIC DNA]</scope>
    <source>
        <strain evidence="2 3">M1P</strain>
    </source>
</reference>
<gene>
    <name evidence="2" type="ORF">DWB61_15720</name>
</gene>
<organism evidence="2 3">
    <name type="scientific">Ancylomarina euxinus</name>
    <dbReference type="NCBI Taxonomy" id="2283627"/>
    <lineage>
        <taxon>Bacteria</taxon>
        <taxon>Pseudomonadati</taxon>
        <taxon>Bacteroidota</taxon>
        <taxon>Bacteroidia</taxon>
        <taxon>Marinilabiliales</taxon>
        <taxon>Marinifilaceae</taxon>
        <taxon>Ancylomarina</taxon>
    </lineage>
</organism>
<sequence>MMVLKRFLILLLFFCLSHGLIAQSKFADSEQLLNAHFEDLKMASNDSLKSNISQNIMRDLRKSLEKKGSFTYSYNEIVNLGKVTSSDEQLRIFSWNYTLENGAYRYFALLQKRDGRKIALIELHQNLELEVNMETKLSANQWLGALYYQIVPFTHNKRNLYLLLGWDGNKDRTNKKVIEIIGFSKTGEPELGLPVINWRGKRLSRVIFEYSKQVQMKLKYHERENCVVFDHLSPSESRYINQFEYYGPDFSYDALEFKNGIWHLVEEFDVKNLN</sequence>
<keyword evidence="1" id="KW-0732">Signal</keyword>